<dbReference type="PANTHER" id="PTHR23507:SF40">
    <property type="entry name" value="TETRACYCLINE-EFFLUX TRANSPORTER"/>
    <property type="match status" value="1"/>
</dbReference>
<dbReference type="Proteomes" id="UP001302676">
    <property type="component" value="Unassembled WGS sequence"/>
</dbReference>
<evidence type="ECO:0000256" key="2">
    <source>
        <dbReference type="ARBA" id="ARBA00022692"/>
    </source>
</evidence>
<feature type="transmembrane region" description="Helical" evidence="6">
    <location>
        <begin position="204"/>
        <end position="230"/>
    </location>
</feature>
<dbReference type="Gene3D" id="1.20.1250.20">
    <property type="entry name" value="MFS general substrate transporter like domains"/>
    <property type="match status" value="1"/>
</dbReference>
<evidence type="ECO:0000313" key="8">
    <source>
        <dbReference type="EMBL" id="KAK4146820.1"/>
    </source>
</evidence>
<dbReference type="InterPro" id="IPR011701">
    <property type="entry name" value="MFS"/>
</dbReference>
<evidence type="ECO:0000256" key="5">
    <source>
        <dbReference type="SAM" id="MobiDB-lite"/>
    </source>
</evidence>
<feature type="transmembrane region" description="Helical" evidence="6">
    <location>
        <begin position="496"/>
        <end position="517"/>
    </location>
</feature>
<evidence type="ECO:0000256" key="3">
    <source>
        <dbReference type="ARBA" id="ARBA00022989"/>
    </source>
</evidence>
<dbReference type="GeneID" id="87819537"/>
<dbReference type="InterPro" id="IPR036259">
    <property type="entry name" value="MFS_trans_sf"/>
</dbReference>
<evidence type="ECO:0000313" key="9">
    <source>
        <dbReference type="Proteomes" id="UP001302676"/>
    </source>
</evidence>
<sequence length="627" mass="67965">MTSASERDADSSQGVGGRRTAATNGTADSGDYEASETTGLLGRNADGNARRAPTQDAAWAGSEDFAGLPWWKRPSVAFLVGPYAIFTLAFGGSLVPKLNLVIDLVCKHYFADRSATDPDFPFTPVIPGGNNRQCFIPEVQKQVATFQLALTVIIGILSSLTAPKLGSLSDRYGRKRMIIICSLGGILSELVTIVAAKFPETVSYQWLLLGSVFEGLAGSFTAGSVLSNAYTSDCTPPSKRGVAIGYLHSCLFGGLAFGPLIAGYLVEWTGSLISIFYILLGCHITFVLFMAFIIPESLSRKRQLLAREKHRRKKEALGLTSPYAGIPRSQIPFTYKAHRFIRSFWTSNPLAPLEILFPTGPGTARLQRNFLFLAFIDVVILGAAISASPVIVIYVEYMFEWGNLESSRFVSMASMVRVLVLISILPLTNYLFRKRPAAKRLREQQRLNPTADPASLAQPEKNRGADEVDIWILRAALLSDVVGVTGYIFARSGPVFVLSAFVTSIGGLGSATIQAAITKHVPPQRVGQMLGAIGLLHALARIAAPIVFNQLYAATVESFPQAFFVLLAGLFALAFGASFFVIPHVYMKGEDEAGEEEENDRTTSREGNQSVQARQDALEDDQLLSSV</sequence>
<keyword evidence="4 6" id="KW-0472">Membrane</keyword>
<reference evidence="8" key="1">
    <citation type="journal article" date="2023" name="Mol. Phylogenet. Evol.">
        <title>Genome-scale phylogeny and comparative genomics of the fungal order Sordariales.</title>
        <authorList>
            <person name="Hensen N."/>
            <person name="Bonometti L."/>
            <person name="Westerberg I."/>
            <person name="Brannstrom I.O."/>
            <person name="Guillou S."/>
            <person name="Cros-Aarteil S."/>
            <person name="Calhoun S."/>
            <person name="Haridas S."/>
            <person name="Kuo A."/>
            <person name="Mondo S."/>
            <person name="Pangilinan J."/>
            <person name="Riley R."/>
            <person name="LaButti K."/>
            <person name="Andreopoulos B."/>
            <person name="Lipzen A."/>
            <person name="Chen C."/>
            <person name="Yan M."/>
            <person name="Daum C."/>
            <person name="Ng V."/>
            <person name="Clum A."/>
            <person name="Steindorff A."/>
            <person name="Ohm R.A."/>
            <person name="Martin F."/>
            <person name="Silar P."/>
            <person name="Natvig D.O."/>
            <person name="Lalanne C."/>
            <person name="Gautier V."/>
            <person name="Ament-Velasquez S.L."/>
            <person name="Kruys A."/>
            <person name="Hutchinson M.I."/>
            <person name="Powell A.J."/>
            <person name="Barry K."/>
            <person name="Miller A.N."/>
            <person name="Grigoriev I.V."/>
            <person name="Debuchy R."/>
            <person name="Gladieux P."/>
            <person name="Hiltunen Thoren M."/>
            <person name="Johannesson H."/>
        </authorList>
    </citation>
    <scope>NUCLEOTIDE SEQUENCE</scope>
    <source>
        <strain evidence="8">CBS 141.50</strain>
    </source>
</reference>
<dbReference type="GO" id="GO:0022857">
    <property type="term" value="F:transmembrane transporter activity"/>
    <property type="evidence" value="ECO:0007669"/>
    <property type="project" value="InterPro"/>
</dbReference>
<reference evidence="8" key="2">
    <citation type="submission" date="2023-05" db="EMBL/GenBank/DDBJ databases">
        <authorList>
            <consortium name="Lawrence Berkeley National Laboratory"/>
            <person name="Steindorff A."/>
            <person name="Hensen N."/>
            <person name="Bonometti L."/>
            <person name="Westerberg I."/>
            <person name="Brannstrom I.O."/>
            <person name="Guillou S."/>
            <person name="Cros-Aarteil S."/>
            <person name="Calhoun S."/>
            <person name="Haridas S."/>
            <person name="Kuo A."/>
            <person name="Mondo S."/>
            <person name="Pangilinan J."/>
            <person name="Riley R."/>
            <person name="Labutti K."/>
            <person name="Andreopoulos B."/>
            <person name="Lipzen A."/>
            <person name="Chen C."/>
            <person name="Yanf M."/>
            <person name="Daum C."/>
            <person name="Ng V."/>
            <person name="Clum A."/>
            <person name="Ohm R."/>
            <person name="Martin F."/>
            <person name="Silar P."/>
            <person name="Natvig D."/>
            <person name="Lalanne C."/>
            <person name="Gautier V."/>
            <person name="Ament-Velasquez S.L."/>
            <person name="Kruys A."/>
            <person name="Hutchinson M.I."/>
            <person name="Powell A.J."/>
            <person name="Barry K."/>
            <person name="Miller A.N."/>
            <person name="Grigoriev I.V."/>
            <person name="Debuchy R."/>
            <person name="Gladieux P."/>
            <person name="Thoren M.H."/>
            <person name="Johannesson H."/>
        </authorList>
    </citation>
    <scope>NUCLEOTIDE SEQUENCE</scope>
    <source>
        <strain evidence="8">CBS 141.50</strain>
    </source>
</reference>
<keyword evidence="9" id="KW-1185">Reference proteome</keyword>
<feature type="transmembrane region" description="Helical" evidence="6">
    <location>
        <begin position="146"/>
        <end position="165"/>
    </location>
</feature>
<protein>
    <submittedName>
        <fullName evidence="8">Major facilitator superfamily domain-containing protein</fullName>
    </submittedName>
</protein>
<feature type="transmembrane region" description="Helical" evidence="6">
    <location>
        <begin position="76"/>
        <end position="95"/>
    </location>
</feature>
<dbReference type="EMBL" id="MU853559">
    <property type="protein sequence ID" value="KAK4146820.1"/>
    <property type="molecule type" value="Genomic_DNA"/>
</dbReference>
<feature type="transmembrane region" description="Helical" evidence="6">
    <location>
        <begin position="415"/>
        <end position="432"/>
    </location>
</feature>
<evidence type="ECO:0000256" key="4">
    <source>
        <dbReference type="ARBA" id="ARBA00023136"/>
    </source>
</evidence>
<dbReference type="InterPro" id="IPR020846">
    <property type="entry name" value="MFS_dom"/>
</dbReference>
<dbReference type="PROSITE" id="PS50850">
    <property type="entry name" value="MFS"/>
    <property type="match status" value="1"/>
</dbReference>
<feature type="region of interest" description="Disordered" evidence="5">
    <location>
        <begin position="591"/>
        <end position="627"/>
    </location>
</feature>
<dbReference type="RefSeq" id="XP_062640191.1">
    <property type="nucleotide sequence ID" value="XM_062782924.1"/>
</dbReference>
<keyword evidence="3 6" id="KW-1133">Transmembrane helix</keyword>
<dbReference type="PANTHER" id="PTHR23507">
    <property type="entry name" value="ZGC:174356"/>
    <property type="match status" value="1"/>
</dbReference>
<comment type="caution">
    <text evidence="8">The sequence shown here is derived from an EMBL/GenBank/DDBJ whole genome shotgun (WGS) entry which is preliminary data.</text>
</comment>
<name>A0AAN6VA46_9PEZI</name>
<feature type="transmembrane region" description="Helical" evidence="6">
    <location>
        <begin position="560"/>
        <end position="582"/>
    </location>
</feature>
<dbReference type="Pfam" id="PF07690">
    <property type="entry name" value="MFS_1"/>
    <property type="match status" value="2"/>
</dbReference>
<dbReference type="GO" id="GO:0016020">
    <property type="term" value="C:membrane"/>
    <property type="evidence" value="ECO:0007669"/>
    <property type="project" value="UniProtKB-SubCell"/>
</dbReference>
<feature type="region of interest" description="Disordered" evidence="5">
    <location>
        <begin position="1"/>
        <end position="55"/>
    </location>
</feature>
<dbReference type="SUPFAM" id="SSF103473">
    <property type="entry name" value="MFS general substrate transporter"/>
    <property type="match status" value="1"/>
</dbReference>
<feature type="compositionally biased region" description="Basic and acidic residues" evidence="5">
    <location>
        <begin position="1"/>
        <end position="10"/>
    </location>
</feature>
<gene>
    <name evidence="8" type="ORF">C8A04DRAFT_34707</name>
</gene>
<dbReference type="AlphaFoldDB" id="A0AAN6VA46"/>
<feature type="transmembrane region" description="Helical" evidence="6">
    <location>
        <begin position="272"/>
        <end position="294"/>
    </location>
</feature>
<organism evidence="8 9">
    <name type="scientific">Dichotomopilus funicola</name>
    <dbReference type="NCBI Taxonomy" id="1934379"/>
    <lineage>
        <taxon>Eukaryota</taxon>
        <taxon>Fungi</taxon>
        <taxon>Dikarya</taxon>
        <taxon>Ascomycota</taxon>
        <taxon>Pezizomycotina</taxon>
        <taxon>Sordariomycetes</taxon>
        <taxon>Sordariomycetidae</taxon>
        <taxon>Sordariales</taxon>
        <taxon>Chaetomiaceae</taxon>
        <taxon>Dichotomopilus</taxon>
    </lineage>
</organism>
<feature type="transmembrane region" description="Helical" evidence="6">
    <location>
        <begin position="242"/>
        <end position="266"/>
    </location>
</feature>
<feature type="region of interest" description="Disordered" evidence="5">
    <location>
        <begin position="442"/>
        <end position="461"/>
    </location>
</feature>
<evidence type="ECO:0000256" key="1">
    <source>
        <dbReference type="ARBA" id="ARBA00004141"/>
    </source>
</evidence>
<proteinExistence type="predicted"/>
<evidence type="ECO:0000256" key="6">
    <source>
        <dbReference type="SAM" id="Phobius"/>
    </source>
</evidence>
<feature type="transmembrane region" description="Helical" evidence="6">
    <location>
        <begin position="529"/>
        <end position="548"/>
    </location>
</feature>
<feature type="domain" description="Major facilitator superfamily (MFS) profile" evidence="7">
    <location>
        <begin position="77"/>
        <end position="586"/>
    </location>
</feature>
<accession>A0AAN6VA46</accession>
<feature type="transmembrane region" description="Helical" evidence="6">
    <location>
        <begin position="370"/>
        <end position="395"/>
    </location>
</feature>
<comment type="subcellular location">
    <subcellularLocation>
        <location evidence="1">Membrane</location>
        <topology evidence="1">Multi-pass membrane protein</topology>
    </subcellularLocation>
</comment>
<keyword evidence="2 6" id="KW-0812">Transmembrane</keyword>
<feature type="compositionally biased region" description="Acidic residues" evidence="5">
    <location>
        <begin position="618"/>
        <end position="627"/>
    </location>
</feature>
<evidence type="ECO:0000259" key="7">
    <source>
        <dbReference type="PROSITE" id="PS50850"/>
    </source>
</evidence>
<feature type="transmembrane region" description="Helical" evidence="6">
    <location>
        <begin position="177"/>
        <end position="198"/>
    </location>
</feature>